<dbReference type="EMBL" id="SMAG01000001">
    <property type="protein sequence ID" value="TCS96424.1"/>
    <property type="molecule type" value="Genomic_DNA"/>
</dbReference>
<dbReference type="InterPro" id="IPR036259">
    <property type="entry name" value="MFS_trans_sf"/>
</dbReference>
<accession>A0A4R3LDP0</accession>
<evidence type="ECO:0000313" key="4">
    <source>
        <dbReference type="Proteomes" id="UP000294937"/>
    </source>
</evidence>
<dbReference type="Proteomes" id="UP000294937">
    <property type="component" value="Unassembled WGS sequence"/>
</dbReference>
<feature type="transmembrane region" description="Helical" evidence="2">
    <location>
        <begin position="301"/>
        <end position="318"/>
    </location>
</feature>
<dbReference type="SUPFAM" id="SSF103473">
    <property type="entry name" value="MFS general substrate transporter"/>
    <property type="match status" value="1"/>
</dbReference>
<dbReference type="PANTHER" id="PTHR23530:SF1">
    <property type="entry name" value="PERMEASE, MAJOR FACILITATOR SUPERFAMILY-RELATED"/>
    <property type="match status" value="1"/>
</dbReference>
<keyword evidence="4" id="KW-1185">Reference proteome</keyword>
<keyword evidence="2" id="KW-0812">Transmembrane</keyword>
<feature type="transmembrane region" description="Helical" evidence="2">
    <location>
        <begin position="39"/>
        <end position="58"/>
    </location>
</feature>
<dbReference type="InterPro" id="IPR011701">
    <property type="entry name" value="MFS"/>
</dbReference>
<feature type="transmembrane region" description="Helical" evidence="2">
    <location>
        <begin position="245"/>
        <end position="267"/>
    </location>
</feature>
<feature type="transmembrane region" description="Helical" evidence="2">
    <location>
        <begin position="12"/>
        <end position="33"/>
    </location>
</feature>
<dbReference type="PANTHER" id="PTHR23530">
    <property type="entry name" value="TRANSPORT PROTEIN-RELATED"/>
    <property type="match status" value="1"/>
</dbReference>
<proteinExistence type="predicted"/>
<dbReference type="OrthoDB" id="9816124at2"/>
<evidence type="ECO:0000256" key="1">
    <source>
        <dbReference type="ARBA" id="ARBA00004651"/>
    </source>
</evidence>
<dbReference type="AlphaFoldDB" id="A0A4R3LDP0"/>
<dbReference type="RefSeq" id="WP_131922846.1">
    <property type="nucleotide sequence ID" value="NZ_SMAG01000001.1"/>
</dbReference>
<organism evidence="3 4">
    <name type="scientific">Hazenella coriacea</name>
    <dbReference type="NCBI Taxonomy" id="1179467"/>
    <lineage>
        <taxon>Bacteria</taxon>
        <taxon>Bacillati</taxon>
        <taxon>Bacillota</taxon>
        <taxon>Bacilli</taxon>
        <taxon>Bacillales</taxon>
        <taxon>Thermoactinomycetaceae</taxon>
        <taxon>Hazenella</taxon>
    </lineage>
</organism>
<dbReference type="InterPro" id="IPR053160">
    <property type="entry name" value="MFS_DHA3_Transporter"/>
</dbReference>
<comment type="subcellular location">
    <subcellularLocation>
        <location evidence="1">Cell membrane</location>
        <topology evidence="1">Multi-pass membrane protein</topology>
    </subcellularLocation>
</comment>
<dbReference type="GO" id="GO:0022857">
    <property type="term" value="F:transmembrane transporter activity"/>
    <property type="evidence" value="ECO:0007669"/>
    <property type="project" value="InterPro"/>
</dbReference>
<evidence type="ECO:0000256" key="2">
    <source>
        <dbReference type="SAM" id="Phobius"/>
    </source>
</evidence>
<name>A0A4R3LDP0_9BACL</name>
<dbReference type="Gene3D" id="1.20.1250.20">
    <property type="entry name" value="MFS general substrate transporter like domains"/>
    <property type="match status" value="1"/>
</dbReference>
<evidence type="ECO:0000313" key="3">
    <source>
        <dbReference type="EMBL" id="TCS96424.1"/>
    </source>
</evidence>
<feature type="transmembrane region" description="Helical" evidence="2">
    <location>
        <begin position="139"/>
        <end position="156"/>
    </location>
</feature>
<sequence length="402" mass="45389">MSISKHNIKFLYWAQFMGGMNFMEPVIVLFYLYHGLTPTEIFITLLCFSGSVLLFEIPTGAFADRYGAKAAFLFGSIFRILSIVCLLFAKDVWLIYLSRVLSGCAETFFSGADEALVYESLKEDDRTAEMGKVIGKIESASMIPMIFGLIAGAWLAKDLTHTQFSILLLIQLFFTGIQMIFLSRLKMPSVVSAFREQSWYHVRQGWREIKQSPPLLFLFANFTIVFITTYVYTTFEQPWWQQLQIPVESFGIILAVGYLLSTIASLQVGRLTRIASEEVWMWGSGLAIILGYVVFLWFDQSIVAAIFAALFVRVARSIRWPMYAHLRNQYISSGSRATTLSLLSVLDSVFDLILILSLVSIAHWGIPSILVGCISFAALGLLFPVKSRVQAKLRSEEKNQVI</sequence>
<keyword evidence="2" id="KW-1133">Transmembrane helix</keyword>
<feature type="transmembrane region" description="Helical" evidence="2">
    <location>
        <begin position="70"/>
        <end position="89"/>
    </location>
</feature>
<feature type="transmembrane region" description="Helical" evidence="2">
    <location>
        <begin position="279"/>
        <end position="295"/>
    </location>
</feature>
<dbReference type="GO" id="GO:0005886">
    <property type="term" value="C:plasma membrane"/>
    <property type="evidence" value="ECO:0007669"/>
    <property type="project" value="UniProtKB-SubCell"/>
</dbReference>
<feature type="transmembrane region" description="Helical" evidence="2">
    <location>
        <begin position="162"/>
        <end position="182"/>
    </location>
</feature>
<dbReference type="Pfam" id="PF07690">
    <property type="entry name" value="MFS_1"/>
    <property type="match status" value="1"/>
</dbReference>
<gene>
    <name evidence="3" type="ORF">EDD58_10155</name>
</gene>
<reference evidence="3 4" key="1">
    <citation type="submission" date="2019-03" db="EMBL/GenBank/DDBJ databases">
        <title>Genomic Encyclopedia of Type Strains, Phase IV (KMG-IV): sequencing the most valuable type-strain genomes for metagenomic binning, comparative biology and taxonomic classification.</title>
        <authorList>
            <person name="Goeker M."/>
        </authorList>
    </citation>
    <scope>NUCLEOTIDE SEQUENCE [LARGE SCALE GENOMIC DNA]</scope>
    <source>
        <strain evidence="3 4">DSM 45707</strain>
    </source>
</reference>
<protein>
    <submittedName>
        <fullName evidence="3">MFS transporter</fullName>
    </submittedName>
</protein>
<feature type="transmembrane region" description="Helical" evidence="2">
    <location>
        <begin position="215"/>
        <end position="233"/>
    </location>
</feature>
<feature type="transmembrane region" description="Helical" evidence="2">
    <location>
        <begin position="339"/>
        <end position="359"/>
    </location>
</feature>
<feature type="transmembrane region" description="Helical" evidence="2">
    <location>
        <begin position="365"/>
        <end position="385"/>
    </location>
</feature>
<keyword evidence="2" id="KW-0472">Membrane</keyword>
<comment type="caution">
    <text evidence="3">The sequence shown here is derived from an EMBL/GenBank/DDBJ whole genome shotgun (WGS) entry which is preliminary data.</text>
</comment>